<dbReference type="InterPro" id="IPR013819">
    <property type="entry name" value="LipOase_C"/>
</dbReference>
<gene>
    <name evidence="3" type="ORF">C2845_PM02G35690</name>
</gene>
<dbReference type="GO" id="GO:0016702">
    <property type="term" value="F:oxidoreductase activity, acting on single donors with incorporation of molecular oxygen, incorporation of two atoms of oxygen"/>
    <property type="evidence" value="ECO:0007669"/>
    <property type="project" value="InterPro"/>
</dbReference>
<dbReference type="EMBL" id="PQIB02000005">
    <property type="protein sequence ID" value="RLN18514.1"/>
    <property type="molecule type" value="Genomic_DNA"/>
</dbReference>
<organism evidence="3 4">
    <name type="scientific">Panicum miliaceum</name>
    <name type="common">Proso millet</name>
    <name type="synonym">Broomcorn millet</name>
    <dbReference type="NCBI Taxonomy" id="4540"/>
    <lineage>
        <taxon>Eukaryota</taxon>
        <taxon>Viridiplantae</taxon>
        <taxon>Streptophyta</taxon>
        <taxon>Embryophyta</taxon>
        <taxon>Tracheophyta</taxon>
        <taxon>Spermatophyta</taxon>
        <taxon>Magnoliopsida</taxon>
        <taxon>Liliopsida</taxon>
        <taxon>Poales</taxon>
        <taxon>Poaceae</taxon>
        <taxon>PACMAD clade</taxon>
        <taxon>Panicoideae</taxon>
        <taxon>Panicodae</taxon>
        <taxon>Paniceae</taxon>
        <taxon>Panicinae</taxon>
        <taxon>Panicum</taxon>
        <taxon>Panicum sect. Panicum</taxon>
    </lineage>
</organism>
<dbReference type="Proteomes" id="UP000275267">
    <property type="component" value="Unassembled WGS sequence"/>
</dbReference>
<evidence type="ECO:0000256" key="1">
    <source>
        <dbReference type="SAM" id="MobiDB-lite"/>
    </source>
</evidence>
<dbReference type="GO" id="GO:0046872">
    <property type="term" value="F:metal ion binding"/>
    <property type="evidence" value="ECO:0007669"/>
    <property type="project" value="InterPro"/>
</dbReference>
<protein>
    <submittedName>
        <fullName evidence="3">Lipoxygenase 6</fullName>
    </submittedName>
</protein>
<reference evidence="4" key="1">
    <citation type="journal article" date="2019" name="Nat. Commun.">
        <title>The genome of broomcorn millet.</title>
        <authorList>
            <person name="Zou C."/>
            <person name="Miki D."/>
            <person name="Li D."/>
            <person name="Tang Q."/>
            <person name="Xiao L."/>
            <person name="Rajput S."/>
            <person name="Deng P."/>
            <person name="Jia W."/>
            <person name="Huang R."/>
            <person name="Zhang M."/>
            <person name="Sun Y."/>
            <person name="Hu J."/>
            <person name="Fu X."/>
            <person name="Schnable P.S."/>
            <person name="Li F."/>
            <person name="Zhang H."/>
            <person name="Feng B."/>
            <person name="Zhu X."/>
            <person name="Liu R."/>
            <person name="Schnable J.C."/>
            <person name="Zhu J.-K."/>
            <person name="Zhang H."/>
        </authorList>
    </citation>
    <scope>NUCLEOTIDE SEQUENCE [LARGE SCALE GENOMIC DNA]</scope>
</reference>
<dbReference type="AlphaFoldDB" id="A0A3L6SD93"/>
<name>A0A3L6SD93_PANMI</name>
<evidence type="ECO:0000313" key="4">
    <source>
        <dbReference type="Proteomes" id="UP000275267"/>
    </source>
</evidence>
<sequence>MASSNPASPLAVSGEISAAYYHNHWRFDLEDLPSDLVRRHAIAPSITTSHCLILQITKLCSIMVTDILPLRVHPSQGSGCGGRIAASRHQAPHHVHP</sequence>
<accession>A0A3L6SD93</accession>
<proteinExistence type="predicted"/>
<dbReference type="Pfam" id="PF00305">
    <property type="entry name" value="Lipoxygenase"/>
    <property type="match status" value="1"/>
</dbReference>
<feature type="region of interest" description="Disordered" evidence="1">
    <location>
        <begin position="77"/>
        <end position="97"/>
    </location>
</feature>
<keyword evidence="4" id="KW-1185">Reference proteome</keyword>
<evidence type="ECO:0000259" key="2">
    <source>
        <dbReference type="Pfam" id="PF00305"/>
    </source>
</evidence>
<dbReference type="OrthoDB" id="407298at2759"/>
<evidence type="ECO:0000313" key="3">
    <source>
        <dbReference type="EMBL" id="RLN18514.1"/>
    </source>
</evidence>
<feature type="domain" description="Lipoxygenase" evidence="2">
    <location>
        <begin position="11"/>
        <end position="56"/>
    </location>
</feature>
<comment type="caution">
    <text evidence="3">The sequence shown here is derived from an EMBL/GenBank/DDBJ whole genome shotgun (WGS) entry which is preliminary data.</text>
</comment>